<dbReference type="GO" id="GO:0016757">
    <property type="term" value="F:glycosyltransferase activity"/>
    <property type="evidence" value="ECO:0007669"/>
    <property type="project" value="UniProtKB-KW"/>
</dbReference>
<accession>A4N6J6</accession>
<dbReference type="EMBL" id="AAZE01000022">
    <property type="protein sequence ID" value="EDJ90178.1"/>
    <property type="molecule type" value="Genomic_DNA"/>
</dbReference>
<dbReference type="InterPro" id="IPR002654">
    <property type="entry name" value="Glyco_trans_25"/>
</dbReference>
<feature type="non-terminal residue" evidence="2">
    <location>
        <position position="58"/>
    </location>
</feature>
<dbReference type="Proteomes" id="UP000003798">
    <property type="component" value="Unassembled WGS sequence"/>
</dbReference>
<sequence length="58" mass="7052">MIYSFRIVECKKFSYFHFYLNMSAIENIVISMENATERRKHITKQFESKKLSFSFFNA</sequence>
<proteinExistence type="predicted"/>
<name>A4N6J6_HAEIF</name>
<evidence type="ECO:0000313" key="2">
    <source>
        <dbReference type="EMBL" id="EDJ90178.1"/>
    </source>
</evidence>
<organism evidence="2 3">
    <name type="scientific">Haemophilus influenzae R3021</name>
    <dbReference type="NCBI Taxonomy" id="375432"/>
    <lineage>
        <taxon>Bacteria</taxon>
        <taxon>Pseudomonadati</taxon>
        <taxon>Pseudomonadota</taxon>
        <taxon>Gammaproteobacteria</taxon>
        <taxon>Pasteurellales</taxon>
        <taxon>Pasteurellaceae</taxon>
        <taxon>Haemophilus</taxon>
    </lineage>
</organism>
<evidence type="ECO:0000313" key="3">
    <source>
        <dbReference type="Proteomes" id="UP000003798"/>
    </source>
</evidence>
<keyword evidence="2" id="KW-0808">Transferase</keyword>
<evidence type="ECO:0000259" key="1">
    <source>
        <dbReference type="Pfam" id="PF01755"/>
    </source>
</evidence>
<gene>
    <name evidence="2" type="ORF">CGSHi22421_06097</name>
</gene>
<dbReference type="AlphaFoldDB" id="A4N6J6"/>
<reference evidence="2 3" key="1">
    <citation type="journal article" date="2007" name="Genome Biol.">
        <title>Characterization and modeling of the Haemophilus influenzae core and supragenomes based on the complete genomic sequences of Rd and 12 clinical nontypeable strains.</title>
        <authorList>
            <person name="Hogg J.S."/>
            <person name="Hu F.Z."/>
            <person name="Janto B."/>
            <person name="Boissy R."/>
            <person name="Hayes J."/>
            <person name="Keefe R."/>
            <person name="Post J.C."/>
            <person name="Ehrlich G.D."/>
        </authorList>
    </citation>
    <scope>NUCLEOTIDE SEQUENCE [LARGE SCALE GENOMIC DNA]</scope>
    <source>
        <strain evidence="2 3">R3021</strain>
    </source>
</reference>
<keyword evidence="2" id="KW-0328">Glycosyltransferase</keyword>
<protein>
    <submittedName>
        <fullName evidence="2">UDP-Gal--lipooligosaccharide galactosyltransferase</fullName>
    </submittedName>
</protein>
<feature type="domain" description="Glycosyl transferase family 25" evidence="1">
    <location>
        <begin position="25"/>
        <end position="58"/>
    </location>
</feature>
<dbReference type="Pfam" id="PF01755">
    <property type="entry name" value="Glyco_transf_25"/>
    <property type="match status" value="1"/>
</dbReference>